<evidence type="ECO:0000256" key="5">
    <source>
        <dbReference type="ARBA" id="ARBA00023015"/>
    </source>
</evidence>
<comment type="caution">
    <text evidence="11">The sequence shown here is derived from an EMBL/GenBank/DDBJ whole genome shotgun (WGS) entry which is preliminary data.</text>
</comment>
<dbReference type="PANTHER" id="PTHR32248">
    <property type="entry name" value="RNA POLYMERASE SIGMA-54 FACTOR"/>
    <property type="match status" value="1"/>
</dbReference>
<sequence>MELVLHQKLEQKLLMTFELRQAIELLQYSTFELDQFIREQELENPLIELKEKDGHNQYEERIQRVSSTSDSSESLIEKTRSFEANMRDELFAQAKFMFSDEHILYLLSTLIYNLDDNGYLNQPVGESMISLNLTDLDIERGIQLLQQFAPLGTGARTLKECLQLQLKYGYPDEKEAEYLVNNHLQLLADRKWNELSALMKIPLAEVKRLSDLIRSLNPRPCTFIADFATDYLNPDIIVEYINDEFTFHLNDGNLPSIQIHQDYSRYLQGKSDVANYMHEHYKSYQWLLNSIEQRRNTIISIMHVLLEKQKNFFLKGFQALEPLTLKEVADEIGMHESTVSRATANKVIQTPLGSFNLRLLFTSKLETTDGSSISQTTVKSLLKSFIDQEDKYRPHSDQKIADYLKSEKGITISRRTISKYREEMNIPSSSRRKEIRV</sequence>
<evidence type="ECO:0000256" key="6">
    <source>
        <dbReference type="ARBA" id="ARBA00023082"/>
    </source>
</evidence>
<gene>
    <name evidence="11" type="primary">rpoN</name>
    <name evidence="11" type="ORF">ACFPRA_15695</name>
</gene>
<dbReference type="PROSITE" id="PS00717">
    <property type="entry name" value="SIGMA54_1"/>
    <property type="match status" value="1"/>
</dbReference>
<reference evidence="12" key="1">
    <citation type="journal article" date="2019" name="Int. J. Syst. Evol. Microbiol.">
        <title>The Global Catalogue of Microorganisms (GCM) 10K type strain sequencing project: providing services to taxonomists for standard genome sequencing and annotation.</title>
        <authorList>
            <consortium name="The Broad Institute Genomics Platform"/>
            <consortium name="The Broad Institute Genome Sequencing Center for Infectious Disease"/>
            <person name="Wu L."/>
            <person name="Ma J."/>
        </authorList>
    </citation>
    <scope>NUCLEOTIDE SEQUENCE [LARGE SCALE GENOMIC DNA]</scope>
    <source>
        <strain evidence="12">CGMCC 4.1434</strain>
    </source>
</reference>
<keyword evidence="5" id="KW-0805">Transcription regulation</keyword>
<dbReference type="Gene3D" id="1.10.10.60">
    <property type="entry name" value="Homeodomain-like"/>
    <property type="match status" value="1"/>
</dbReference>
<evidence type="ECO:0000313" key="11">
    <source>
        <dbReference type="EMBL" id="MFC5590347.1"/>
    </source>
</evidence>
<evidence type="ECO:0000256" key="4">
    <source>
        <dbReference type="ARBA" id="ARBA00022695"/>
    </source>
</evidence>
<feature type="domain" description="RNA polymerase sigma factor 54 core-binding" evidence="10">
    <location>
        <begin position="77"/>
        <end position="263"/>
    </location>
</feature>
<keyword evidence="3" id="KW-0808">Transferase</keyword>
<keyword evidence="6" id="KW-0731">Sigma factor</keyword>
<dbReference type="PROSITE" id="PS50044">
    <property type="entry name" value="SIGMA54_3"/>
    <property type="match status" value="1"/>
</dbReference>
<dbReference type="PIRSF" id="PIRSF000774">
    <property type="entry name" value="RpoN"/>
    <property type="match status" value="1"/>
</dbReference>
<keyword evidence="12" id="KW-1185">Reference proteome</keyword>
<dbReference type="InterPro" id="IPR000394">
    <property type="entry name" value="RNA_pol_sigma_54"/>
</dbReference>
<keyword evidence="2" id="KW-0240">DNA-directed RNA polymerase</keyword>
<evidence type="ECO:0000256" key="2">
    <source>
        <dbReference type="ARBA" id="ARBA00022478"/>
    </source>
</evidence>
<protein>
    <submittedName>
        <fullName evidence="11">RNA polymerase factor sigma-54</fullName>
    </submittedName>
</protein>
<evidence type="ECO:0000256" key="8">
    <source>
        <dbReference type="ARBA" id="ARBA00023163"/>
    </source>
</evidence>
<dbReference type="InterPro" id="IPR007634">
    <property type="entry name" value="RNA_pol_sigma_54_DNA-bd"/>
</dbReference>
<dbReference type="Pfam" id="PF04963">
    <property type="entry name" value="Sigma54_CBD"/>
    <property type="match status" value="1"/>
</dbReference>
<dbReference type="InterPro" id="IPR038709">
    <property type="entry name" value="RpoN_core-bd_sf"/>
</dbReference>
<evidence type="ECO:0000259" key="10">
    <source>
        <dbReference type="Pfam" id="PF04963"/>
    </source>
</evidence>
<keyword evidence="4" id="KW-0548">Nucleotidyltransferase</keyword>
<feature type="domain" description="RNA polymerase sigma factor 54 DNA-binding" evidence="9">
    <location>
        <begin position="275"/>
        <end position="433"/>
    </location>
</feature>
<dbReference type="Gene3D" id="1.10.10.1330">
    <property type="entry name" value="RNA polymerase sigma-54 factor, core-binding domain"/>
    <property type="match status" value="1"/>
</dbReference>
<dbReference type="Pfam" id="PF04552">
    <property type="entry name" value="Sigma54_DBD"/>
    <property type="match status" value="1"/>
</dbReference>
<comment type="similarity">
    <text evidence="1">Belongs to the sigma-54 factor family.</text>
</comment>
<name>A0ABW0TME4_9BACL</name>
<dbReference type="NCBIfam" id="TIGR02395">
    <property type="entry name" value="rpoN_sigma"/>
    <property type="match status" value="1"/>
</dbReference>
<keyword evidence="8" id="KW-0804">Transcription</keyword>
<dbReference type="PRINTS" id="PR00045">
    <property type="entry name" value="SIGMA54FCT"/>
</dbReference>
<proteinExistence type="inferred from homology"/>
<evidence type="ECO:0000259" key="9">
    <source>
        <dbReference type="Pfam" id="PF04552"/>
    </source>
</evidence>
<dbReference type="Proteomes" id="UP001596109">
    <property type="component" value="Unassembled WGS sequence"/>
</dbReference>
<evidence type="ECO:0000313" key="12">
    <source>
        <dbReference type="Proteomes" id="UP001596109"/>
    </source>
</evidence>
<evidence type="ECO:0000256" key="3">
    <source>
        <dbReference type="ARBA" id="ARBA00022679"/>
    </source>
</evidence>
<organism evidence="11 12">
    <name type="scientific">Sporosarcina soli</name>
    <dbReference type="NCBI Taxonomy" id="334736"/>
    <lineage>
        <taxon>Bacteria</taxon>
        <taxon>Bacillati</taxon>
        <taxon>Bacillota</taxon>
        <taxon>Bacilli</taxon>
        <taxon>Bacillales</taxon>
        <taxon>Caryophanaceae</taxon>
        <taxon>Sporosarcina</taxon>
    </lineage>
</organism>
<dbReference type="RefSeq" id="WP_381436661.1">
    <property type="nucleotide sequence ID" value="NZ_JBHSNO010000008.1"/>
</dbReference>
<evidence type="ECO:0000256" key="7">
    <source>
        <dbReference type="ARBA" id="ARBA00023125"/>
    </source>
</evidence>
<dbReference type="EMBL" id="JBHSNO010000008">
    <property type="protein sequence ID" value="MFC5590347.1"/>
    <property type="molecule type" value="Genomic_DNA"/>
</dbReference>
<dbReference type="Pfam" id="PF00309">
    <property type="entry name" value="Sigma54_AID"/>
    <property type="match status" value="1"/>
</dbReference>
<accession>A0ABW0TME4</accession>
<keyword evidence="7" id="KW-0238">DNA-binding</keyword>
<evidence type="ECO:0000256" key="1">
    <source>
        <dbReference type="ARBA" id="ARBA00008798"/>
    </source>
</evidence>
<dbReference type="InterPro" id="IPR007046">
    <property type="entry name" value="RNA_pol_sigma_54_core-bd"/>
</dbReference>
<dbReference type="PANTHER" id="PTHR32248:SF4">
    <property type="entry name" value="RNA POLYMERASE SIGMA-54 FACTOR"/>
    <property type="match status" value="1"/>
</dbReference>